<evidence type="ECO:0000256" key="2">
    <source>
        <dbReference type="ARBA" id="ARBA00022679"/>
    </source>
</evidence>
<keyword evidence="3" id="KW-1133">Transmembrane helix</keyword>
<dbReference type="AlphaFoldDB" id="A0AA88GWL5"/>
<keyword evidence="1" id="KW-0328">Glycosyltransferase</keyword>
<keyword evidence="6" id="KW-1185">Reference proteome</keyword>
<sequence length="635" mass="71625">MSFNLGPTRRAVAAVVLFFILGTVCCQQNRTPSSSLKNVLILSLPYPGHVRAQVELMDTLAAKQGSFIGNITLLNSKSCMGSDERLKEWYSRQQQHDMNTTIPSQDTSKIHLAFLDPISSNDSNVLNFIASTMESISKLPTNEGLVLAFQKVIAPYEKLMIESLEIVEMDNSNATHSTSNGRILNIIPFGDRFKRISLLGSQKASLATKTFLRIKNDPSQTLFEHVIIDFSLYAIQSIAAASQVACTKLYVTMLPHSLFHYPAFSADRLEYFTNFWMRLKLPYEIFKDVQMFSGIMGLLGDYFTTDEMFLSDVKCTRIQLSSLGFEFASASSQQLNTFLVGPFLNERQIESERQQLRALSLDENQKERGYFGLLEWTEKQQDVMLIILGSTMLLNEQELHKFLIALDISLGRNPQLSILLSLGAHNLVAFDALKQGSSSKDLISALETNSRFRKLNGFVPQKGLLSLEKIKIFLTHCGGNSVNEALYFGKLLIGVPSSFDQFRISVAIKEFQVGIPLFTSKEESKTWNVEQLSNAIQELLYSPQSKHVYASKARHVRALMRHSGGVQKAADIIEMMLELEGDLSWTTPDKHLKWWQYYWLDIVGVYLSLLGVVVGLVWMAMKRVLCQKRPKVKSN</sequence>
<accession>A0AA88GWL5</accession>
<keyword evidence="3" id="KW-0812">Transmembrane</keyword>
<feature type="chain" id="PRO_5041685183" evidence="4">
    <location>
        <begin position="27"/>
        <end position="635"/>
    </location>
</feature>
<dbReference type="Proteomes" id="UP000816034">
    <property type="component" value="Unassembled WGS sequence"/>
</dbReference>
<keyword evidence="3" id="KW-0472">Membrane</keyword>
<organism evidence="5 6">
    <name type="scientific">Naegleria lovaniensis</name>
    <name type="common">Amoeba</name>
    <dbReference type="NCBI Taxonomy" id="51637"/>
    <lineage>
        <taxon>Eukaryota</taxon>
        <taxon>Discoba</taxon>
        <taxon>Heterolobosea</taxon>
        <taxon>Tetramitia</taxon>
        <taxon>Eutetramitia</taxon>
        <taxon>Vahlkampfiidae</taxon>
        <taxon>Naegleria</taxon>
    </lineage>
</organism>
<gene>
    <name evidence="5" type="ORF">C9374_013359</name>
</gene>
<feature type="transmembrane region" description="Helical" evidence="3">
    <location>
        <begin position="597"/>
        <end position="621"/>
    </location>
</feature>
<evidence type="ECO:0000313" key="5">
    <source>
        <dbReference type="EMBL" id="KAG2391874.1"/>
    </source>
</evidence>
<dbReference type="InterPro" id="IPR050271">
    <property type="entry name" value="UDP-glycosyltransferase"/>
</dbReference>
<reference evidence="5 6" key="1">
    <citation type="journal article" date="2018" name="BMC Genomics">
        <title>The genome of Naegleria lovaniensis, the basis for a comparative approach to unravel pathogenicity factors of the human pathogenic amoeba N. fowleri.</title>
        <authorList>
            <person name="Liechti N."/>
            <person name="Schurch N."/>
            <person name="Bruggmann R."/>
            <person name="Wittwer M."/>
        </authorList>
    </citation>
    <scope>NUCLEOTIDE SEQUENCE [LARGE SCALE GENOMIC DNA]</scope>
    <source>
        <strain evidence="5 6">ATCC 30569</strain>
    </source>
</reference>
<dbReference type="InterPro" id="IPR002213">
    <property type="entry name" value="UDP_glucos_trans"/>
</dbReference>
<evidence type="ECO:0000256" key="3">
    <source>
        <dbReference type="SAM" id="Phobius"/>
    </source>
</evidence>
<comment type="caution">
    <text evidence="5">The sequence shown here is derived from an EMBL/GenBank/DDBJ whole genome shotgun (WGS) entry which is preliminary data.</text>
</comment>
<protein>
    <submittedName>
        <fullName evidence="5">Uncharacterized protein</fullName>
    </submittedName>
</protein>
<dbReference type="Gene3D" id="3.40.50.2000">
    <property type="entry name" value="Glycogen Phosphorylase B"/>
    <property type="match status" value="1"/>
</dbReference>
<dbReference type="GO" id="GO:0008194">
    <property type="term" value="F:UDP-glycosyltransferase activity"/>
    <property type="evidence" value="ECO:0007669"/>
    <property type="project" value="InterPro"/>
</dbReference>
<dbReference type="Pfam" id="PF00201">
    <property type="entry name" value="UDPGT"/>
    <property type="match status" value="1"/>
</dbReference>
<proteinExistence type="predicted"/>
<feature type="signal peptide" evidence="4">
    <location>
        <begin position="1"/>
        <end position="26"/>
    </location>
</feature>
<dbReference type="GeneID" id="68105812"/>
<evidence type="ECO:0000256" key="1">
    <source>
        <dbReference type="ARBA" id="ARBA00022676"/>
    </source>
</evidence>
<evidence type="ECO:0000256" key="4">
    <source>
        <dbReference type="SAM" id="SignalP"/>
    </source>
</evidence>
<evidence type="ECO:0000313" key="6">
    <source>
        <dbReference type="Proteomes" id="UP000816034"/>
    </source>
</evidence>
<dbReference type="SUPFAM" id="SSF53756">
    <property type="entry name" value="UDP-Glycosyltransferase/glycogen phosphorylase"/>
    <property type="match status" value="1"/>
</dbReference>
<dbReference type="RefSeq" id="XP_044553768.1">
    <property type="nucleotide sequence ID" value="XM_044689227.1"/>
</dbReference>
<name>A0AA88GWL5_NAELO</name>
<dbReference type="PANTHER" id="PTHR48043">
    <property type="entry name" value="EG:EG0003.4 PROTEIN-RELATED"/>
    <property type="match status" value="1"/>
</dbReference>
<keyword evidence="4" id="KW-0732">Signal</keyword>
<keyword evidence="2" id="KW-0808">Transferase</keyword>
<dbReference type="EMBL" id="PYSW02000006">
    <property type="protein sequence ID" value="KAG2391874.1"/>
    <property type="molecule type" value="Genomic_DNA"/>
</dbReference>
<dbReference type="PANTHER" id="PTHR48043:SF145">
    <property type="entry name" value="FI06409P-RELATED"/>
    <property type="match status" value="1"/>
</dbReference>